<dbReference type="InterPro" id="IPR051636">
    <property type="entry name" value="Plant_LTP/defense-related"/>
</dbReference>
<proteinExistence type="predicted"/>
<name>A0A843X486_COLES</name>
<accession>A0A843X486</accession>
<gene>
    <name evidence="3" type="ORF">Taro_046510</name>
</gene>
<reference evidence="3" key="1">
    <citation type="submission" date="2017-07" db="EMBL/GenBank/DDBJ databases">
        <title>Taro Niue Genome Assembly and Annotation.</title>
        <authorList>
            <person name="Atibalentja N."/>
            <person name="Keating K."/>
            <person name="Fields C.J."/>
        </authorList>
    </citation>
    <scope>NUCLEOTIDE SEQUENCE</scope>
    <source>
        <strain evidence="3">Niue_2</strain>
        <tissue evidence="3">Leaf</tissue>
    </source>
</reference>
<dbReference type="InterPro" id="IPR016140">
    <property type="entry name" value="Bifunc_inhib/LTP/seed_store"/>
</dbReference>
<sequence length="217" mass="22548">MREGRNRSGPGRDEGKSGLYVSGKGRAGGDGGTGEAGALPSLWGARRKASCERIVSVIRRAEPPIIGFQDSTPNPGLIRACIWRMEKKATAANLLAVLLSLGCLPKEVPCPPPPPPPPKVTPCPPPPGKHGCPIDTLKLDACVDILGGLVHIGIGPSASEACCPVLSGLADLDAAVCLCTTLRAKLLNIKLILPIALKLLVDSCGKHVPSDFQCPSY</sequence>
<dbReference type="SMART" id="SM00499">
    <property type="entry name" value="AAI"/>
    <property type="match status" value="1"/>
</dbReference>
<dbReference type="OrthoDB" id="1935738at2759"/>
<evidence type="ECO:0000259" key="2">
    <source>
        <dbReference type="SMART" id="SM00499"/>
    </source>
</evidence>
<dbReference type="Pfam" id="PF14547">
    <property type="entry name" value="Hydrophob_seed"/>
    <property type="match status" value="1"/>
</dbReference>
<organism evidence="3 4">
    <name type="scientific">Colocasia esculenta</name>
    <name type="common">Wild taro</name>
    <name type="synonym">Arum esculentum</name>
    <dbReference type="NCBI Taxonomy" id="4460"/>
    <lineage>
        <taxon>Eukaryota</taxon>
        <taxon>Viridiplantae</taxon>
        <taxon>Streptophyta</taxon>
        <taxon>Embryophyta</taxon>
        <taxon>Tracheophyta</taxon>
        <taxon>Spermatophyta</taxon>
        <taxon>Magnoliopsida</taxon>
        <taxon>Liliopsida</taxon>
        <taxon>Araceae</taxon>
        <taxon>Aroideae</taxon>
        <taxon>Colocasieae</taxon>
        <taxon>Colocasia</taxon>
    </lineage>
</organism>
<feature type="domain" description="Bifunctional inhibitor/plant lipid transfer protein/seed storage helical" evidence="2">
    <location>
        <begin position="132"/>
        <end position="214"/>
    </location>
</feature>
<dbReference type="InterPro" id="IPR036312">
    <property type="entry name" value="Bifun_inhib/LTP/seed_sf"/>
</dbReference>
<dbReference type="Gene3D" id="1.10.110.10">
    <property type="entry name" value="Plant lipid-transfer and hydrophobic proteins"/>
    <property type="match status" value="1"/>
</dbReference>
<feature type="region of interest" description="Disordered" evidence="1">
    <location>
        <begin position="1"/>
        <end position="39"/>
    </location>
</feature>
<evidence type="ECO:0000313" key="4">
    <source>
        <dbReference type="Proteomes" id="UP000652761"/>
    </source>
</evidence>
<comment type="caution">
    <text evidence="3">The sequence shown here is derived from an EMBL/GenBank/DDBJ whole genome shotgun (WGS) entry which is preliminary data.</text>
</comment>
<dbReference type="Proteomes" id="UP000652761">
    <property type="component" value="Unassembled WGS sequence"/>
</dbReference>
<dbReference type="EMBL" id="NMUH01005744">
    <property type="protein sequence ID" value="MQM13581.1"/>
    <property type="molecule type" value="Genomic_DNA"/>
</dbReference>
<evidence type="ECO:0000313" key="3">
    <source>
        <dbReference type="EMBL" id="MQM13581.1"/>
    </source>
</evidence>
<dbReference type="InterPro" id="IPR027923">
    <property type="entry name" value="Hydrophob_seed_dom"/>
</dbReference>
<keyword evidence="4" id="KW-1185">Reference proteome</keyword>
<protein>
    <recommendedName>
        <fullName evidence="2">Bifunctional inhibitor/plant lipid transfer protein/seed storage helical domain-containing protein</fullName>
    </recommendedName>
</protein>
<feature type="compositionally biased region" description="Gly residues" evidence="1">
    <location>
        <begin position="25"/>
        <end position="35"/>
    </location>
</feature>
<dbReference type="CDD" id="cd01958">
    <property type="entry name" value="HPS_like"/>
    <property type="match status" value="1"/>
</dbReference>
<evidence type="ECO:0000256" key="1">
    <source>
        <dbReference type="SAM" id="MobiDB-lite"/>
    </source>
</evidence>
<dbReference type="AlphaFoldDB" id="A0A843X486"/>
<dbReference type="PANTHER" id="PTHR31731">
    <property type="match status" value="1"/>
</dbReference>
<dbReference type="SUPFAM" id="SSF47699">
    <property type="entry name" value="Bifunctional inhibitor/lipid-transfer protein/seed storage 2S albumin"/>
    <property type="match status" value="1"/>
</dbReference>
<feature type="compositionally biased region" description="Basic and acidic residues" evidence="1">
    <location>
        <begin position="1"/>
        <end position="16"/>
    </location>
</feature>